<dbReference type="InterPro" id="IPR014187">
    <property type="entry name" value="ADH_Zn_typ-2"/>
</dbReference>
<dbReference type="InterPro" id="IPR002328">
    <property type="entry name" value="ADH_Zn_CS"/>
</dbReference>
<dbReference type="AlphaFoldDB" id="A0A1C3XH44"/>
<proteinExistence type="inferred from homology"/>
<evidence type="ECO:0000256" key="5">
    <source>
        <dbReference type="ARBA" id="ARBA00023002"/>
    </source>
</evidence>
<dbReference type="PANTHER" id="PTHR42940:SF8">
    <property type="entry name" value="VACUOLAR PROTEIN SORTING-ASSOCIATED PROTEIN 11"/>
    <property type="match status" value="1"/>
</dbReference>
<sequence length="330" mass="34829">MKAMVLRQIGKPLEFVERDNPRPGPGELRIKVEACAVCRTDLHVVDGDLDNPKLPLVPGHEIVGIVDAVGSGIESAKLGRRVGVPWLGHTCGTCSFCQMKAENLCDRPQFTGYTRDGGFATHVVADAAFAFDLDADADPVSLAPLLCAGLIGWRSLKKAGNGKSIGLFGFGAAAHILTQICIWQGRDVYAFTRSGDHAAQQFALELGAVWAGSSEENAPILLDAAIIFAPAGDLVPTALKAIRKGGVVVCGGIHMSDIPSMPYAVLWGERELVSVANLTRADAAEFFPIAQSAGVRTHTTAYPLERANEALADLRAGRLVGAAVLVPRAS</sequence>
<dbReference type="InterPro" id="IPR036291">
    <property type="entry name" value="NAD(P)-bd_dom_sf"/>
</dbReference>
<keyword evidence="5" id="KW-0560">Oxidoreductase</keyword>
<keyword evidence="4" id="KW-0862">Zinc</keyword>
<comment type="cofactor">
    <cofactor evidence="1">
        <name>Zn(2+)</name>
        <dbReference type="ChEBI" id="CHEBI:29105"/>
    </cofactor>
</comment>
<evidence type="ECO:0000259" key="6">
    <source>
        <dbReference type="Pfam" id="PF08240"/>
    </source>
</evidence>
<keyword evidence="3" id="KW-0479">Metal-binding</keyword>
<dbReference type="InterPro" id="IPR013154">
    <property type="entry name" value="ADH-like_N"/>
</dbReference>
<evidence type="ECO:0000313" key="7">
    <source>
        <dbReference type="EMBL" id="SCB51294.1"/>
    </source>
</evidence>
<dbReference type="RefSeq" id="WP_047562079.1">
    <property type="nucleotide sequence ID" value="NZ_FMAF01000038.1"/>
</dbReference>
<feature type="domain" description="Alcohol dehydrogenase-like N-terminal" evidence="6">
    <location>
        <begin position="24"/>
        <end position="133"/>
    </location>
</feature>
<reference evidence="7 8" key="1">
    <citation type="submission" date="2016-08" db="EMBL/GenBank/DDBJ databases">
        <authorList>
            <person name="Seilhamer J.J."/>
        </authorList>
    </citation>
    <scope>NUCLEOTIDE SEQUENCE [LARGE SCALE GENOMIC DNA]</scope>
    <source>
        <strain evidence="7 8">P1-7</strain>
    </source>
</reference>
<dbReference type="GO" id="GO:0005737">
    <property type="term" value="C:cytoplasm"/>
    <property type="evidence" value="ECO:0007669"/>
    <property type="project" value="TreeGrafter"/>
</dbReference>
<dbReference type="CDD" id="cd08298">
    <property type="entry name" value="CAD2"/>
    <property type="match status" value="1"/>
</dbReference>
<dbReference type="InterPro" id="IPR011032">
    <property type="entry name" value="GroES-like_sf"/>
</dbReference>
<dbReference type="Gene3D" id="3.40.50.720">
    <property type="entry name" value="NAD(P)-binding Rossmann-like Domain"/>
    <property type="match status" value="1"/>
</dbReference>
<dbReference type="Pfam" id="PF08240">
    <property type="entry name" value="ADH_N"/>
    <property type="match status" value="1"/>
</dbReference>
<dbReference type="PROSITE" id="PS00059">
    <property type="entry name" value="ADH_ZINC"/>
    <property type="match status" value="1"/>
</dbReference>
<dbReference type="EMBL" id="FMAF01000038">
    <property type="protein sequence ID" value="SCB51294.1"/>
    <property type="molecule type" value="Genomic_DNA"/>
</dbReference>
<accession>A0A1C3XH44</accession>
<evidence type="ECO:0000256" key="1">
    <source>
        <dbReference type="ARBA" id="ARBA00001947"/>
    </source>
</evidence>
<dbReference type="Proteomes" id="UP000199205">
    <property type="component" value="Unassembled WGS sequence"/>
</dbReference>
<name>A0A1C3XH44_9HYPH</name>
<protein>
    <submittedName>
        <fullName evidence="7">Alcohol dehydrogenase, propanol-preferring</fullName>
    </submittedName>
</protein>
<dbReference type="GO" id="GO:0004022">
    <property type="term" value="F:alcohol dehydrogenase (NAD+) activity"/>
    <property type="evidence" value="ECO:0007669"/>
    <property type="project" value="TreeGrafter"/>
</dbReference>
<evidence type="ECO:0000256" key="3">
    <source>
        <dbReference type="ARBA" id="ARBA00022723"/>
    </source>
</evidence>
<evidence type="ECO:0000313" key="8">
    <source>
        <dbReference type="Proteomes" id="UP000199205"/>
    </source>
</evidence>
<dbReference type="OrthoDB" id="9806940at2"/>
<dbReference type="NCBIfam" id="TIGR02822">
    <property type="entry name" value="adh_fam_2"/>
    <property type="match status" value="1"/>
</dbReference>
<dbReference type="PANTHER" id="PTHR42940">
    <property type="entry name" value="ALCOHOL DEHYDROGENASE 1-RELATED"/>
    <property type="match status" value="1"/>
</dbReference>
<evidence type="ECO:0000256" key="2">
    <source>
        <dbReference type="ARBA" id="ARBA00008072"/>
    </source>
</evidence>
<organism evidence="7 8">
    <name type="scientific">Rhizobium lusitanum</name>
    <dbReference type="NCBI Taxonomy" id="293958"/>
    <lineage>
        <taxon>Bacteria</taxon>
        <taxon>Pseudomonadati</taxon>
        <taxon>Pseudomonadota</taxon>
        <taxon>Alphaproteobacteria</taxon>
        <taxon>Hyphomicrobiales</taxon>
        <taxon>Rhizobiaceae</taxon>
        <taxon>Rhizobium/Agrobacterium group</taxon>
        <taxon>Rhizobium</taxon>
    </lineage>
</organism>
<dbReference type="SUPFAM" id="SSF51735">
    <property type="entry name" value="NAD(P)-binding Rossmann-fold domains"/>
    <property type="match status" value="1"/>
</dbReference>
<dbReference type="GO" id="GO:0008270">
    <property type="term" value="F:zinc ion binding"/>
    <property type="evidence" value="ECO:0007669"/>
    <property type="project" value="InterPro"/>
</dbReference>
<dbReference type="SUPFAM" id="SSF50129">
    <property type="entry name" value="GroES-like"/>
    <property type="match status" value="1"/>
</dbReference>
<comment type="similarity">
    <text evidence="2">Belongs to the zinc-containing alcohol dehydrogenase family.</text>
</comment>
<gene>
    <name evidence="7" type="ORF">GA0061101_13831</name>
</gene>
<dbReference type="Gene3D" id="3.90.180.10">
    <property type="entry name" value="Medium-chain alcohol dehydrogenases, catalytic domain"/>
    <property type="match status" value="1"/>
</dbReference>
<evidence type="ECO:0000256" key="4">
    <source>
        <dbReference type="ARBA" id="ARBA00022833"/>
    </source>
</evidence>